<dbReference type="eggNOG" id="ENOG502QW6D">
    <property type="taxonomic scope" value="Eukaryota"/>
</dbReference>
<evidence type="ECO:0000256" key="1">
    <source>
        <dbReference type="ARBA" id="ARBA00004123"/>
    </source>
</evidence>
<dbReference type="GO" id="GO:0005634">
    <property type="term" value="C:nucleus"/>
    <property type="evidence" value="ECO:0007669"/>
    <property type="project" value="UniProtKB-SubCell"/>
</dbReference>
<keyword evidence="8" id="KW-1185">Reference proteome</keyword>
<feature type="transmembrane region" description="Helical" evidence="6">
    <location>
        <begin position="95"/>
        <end position="114"/>
    </location>
</feature>
<keyword evidence="6" id="KW-0812">Transmembrane</keyword>
<keyword evidence="5" id="KW-0539">Nucleus</keyword>
<evidence type="ECO:0000256" key="6">
    <source>
        <dbReference type="SAM" id="Phobius"/>
    </source>
</evidence>
<keyword evidence="4" id="KW-0804">Transcription</keyword>
<sequence>MLMRKRERNLVVHLSEPKEGCRMLDASIFIVDCDAGDVDQWISDWGAEQLRAWPSVLLHGFNPAQVLPARCLYHSAGHEASVQRANSLEKVGRGFWVRSIGLLLIWLNVFGHFADTRSFTHLSSSLKCLGPVDRPIIHLTWIAPHEHLFRSLKVHLLNGMPSKQSKAQIRCTKPRKQRRLLEMYAAATYLLAREKAVPLQLTITKLERALEDILERLDMPALDLPTSVESSHALTALVLLLSRQGLIPKNVVMLSALETHQIERPSQSTQIGKITISSLKAYLARTRQMNCSSCSNDTRPTTSSLLSLRASSTVLFTAVMLVAALLMPGKEALHENIHSHFMGVVSSPSGSRNYLGSYQLNLHHAFYTAFSDADSSDEQRRDCIEKTRLWYLLYVLDHQFSIAYGRPPCMNELRTIKDFDLLLRSEICTESDRALIAQVTNLTGLGRAFEHFGLNPKRVMDGQDSSVLNHMRFTDSMVAWRERWTDQTTQSSELSRNIALQFHFSNLVLNSIVLRGRPLEKLCELPTSLRPLALHAVESAPHVLEQFLYDPRHCAEIVGMPLYLHSMIAFAVVFLLKMAHRWSAIGITISPADRTMPLIEAIICRLHCCKAGANHMVFSMAKGFERMLKQVGSVTHSPISYGGLINHATQLWKSKYLLEHTADFGVAENAAADDLSPGEMLAWGFQDEELWSVGMGYDLLEPGGQGLAIVCLAQLRRPYSLTKSALPPCLGKPRHWRKDILPCHAISVRNLLIYVPSRLVSIASAHMQPLCIHSAYLPTLYRGYVQVEAPGHCLQVCMSSSNSLIRNLRTSNARLGKAVVHASKTP</sequence>
<dbReference type="HOGENOM" id="CLU_342926_0_0_1"/>
<dbReference type="AlphaFoldDB" id="M3BB42"/>
<name>M3BB42_PSEFD</name>
<dbReference type="GO" id="GO:0006351">
    <property type="term" value="P:DNA-templated transcription"/>
    <property type="evidence" value="ECO:0007669"/>
    <property type="project" value="InterPro"/>
</dbReference>
<dbReference type="EMBL" id="KB446556">
    <property type="protein sequence ID" value="EME86527.1"/>
    <property type="molecule type" value="Genomic_DNA"/>
</dbReference>
<keyword evidence="6" id="KW-0472">Membrane</keyword>
<keyword evidence="2" id="KW-0805">Transcription regulation</keyword>
<keyword evidence="6" id="KW-1133">Transmembrane helix</keyword>
<dbReference type="InterPro" id="IPR051089">
    <property type="entry name" value="prtT"/>
</dbReference>
<evidence type="ECO:0000256" key="3">
    <source>
        <dbReference type="ARBA" id="ARBA00023125"/>
    </source>
</evidence>
<dbReference type="Proteomes" id="UP000016932">
    <property type="component" value="Unassembled WGS sequence"/>
</dbReference>
<dbReference type="GO" id="GO:0008270">
    <property type="term" value="F:zinc ion binding"/>
    <property type="evidence" value="ECO:0007669"/>
    <property type="project" value="InterPro"/>
</dbReference>
<proteinExistence type="predicted"/>
<dbReference type="GO" id="GO:0000981">
    <property type="term" value="F:DNA-binding transcription factor activity, RNA polymerase II-specific"/>
    <property type="evidence" value="ECO:0007669"/>
    <property type="project" value="TreeGrafter"/>
</dbReference>
<keyword evidence="3" id="KW-0238">DNA-binding</keyword>
<dbReference type="OrthoDB" id="3637765at2759"/>
<evidence type="ECO:0000313" key="8">
    <source>
        <dbReference type="Proteomes" id="UP000016932"/>
    </source>
</evidence>
<evidence type="ECO:0000256" key="5">
    <source>
        <dbReference type="ARBA" id="ARBA00023242"/>
    </source>
</evidence>
<dbReference type="GeneID" id="19332774"/>
<protein>
    <submittedName>
        <fullName evidence="7">Uncharacterized protein</fullName>
    </submittedName>
</protein>
<gene>
    <name evidence="7" type="ORF">MYCFIDRAFT_172264</name>
</gene>
<dbReference type="VEuPathDB" id="FungiDB:MYCFIDRAFT_172264"/>
<organism evidence="7 8">
    <name type="scientific">Pseudocercospora fijiensis (strain CIRAD86)</name>
    <name type="common">Black leaf streak disease fungus</name>
    <name type="synonym">Mycosphaerella fijiensis</name>
    <dbReference type="NCBI Taxonomy" id="383855"/>
    <lineage>
        <taxon>Eukaryota</taxon>
        <taxon>Fungi</taxon>
        <taxon>Dikarya</taxon>
        <taxon>Ascomycota</taxon>
        <taxon>Pezizomycotina</taxon>
        <taxon>Dothideomycetes</taxon>
        <taxon>Dothideomycetidae</taxon>
        <taxon>Mycosphaerellales</taxon>
        <taxon>Mycosphaerellaceae</taxon>
        <taxon>Pseudocercospora</taxon>
    </lineage>
</organism>
<accession>M3BB42</accession>
<dbReference type="PANTHER" id="PTHR31845:SF17">
    <property type="entry name" value="ZN(II)2CYS6 TRANSCRIPTION FACTOR (EUROFUNG)"/>
    <property type="match status" value="1"/>
</dbReference>
<dbReference type="KEGG" id="pfj:MYCFIDRAFT_172264"/>
<dbReference type="PANTHER" id="PTHR31845">
    <property type="entry name" value="FINGER DOMAIN PROTEIN, PUTATIVE-RELATED"/>
    <property type="match status" value="1"/>
</dbReference>
<comment type="subcellular location">
    <subcellularLocation>
        <location evidence="1">Nucleus</location>
    </subcellularLocation>
</comment>
<evidence type="ECO:0000313" key="7">
    <source>
        <dbReference type="EMBL" id="EME86527.1"/>
    </source>
</evidence>
<reference evidence="7 8" key="1">
    <citation type="journal article" date="2012" name="PLoS Pathog.">
        <title>Diverse lifestyles and strategies of plant pathogenesis encoded in the genomes of eighteen Dothideomycetes fungi.</title>
        <authorList>
            <person name="Ohm R.A."/>
            <person name="Feau N."/>
            <person name="Henrissat B."/>
            <person name="Schoch C.L."/>
            <person name="Horwitz B.A."/>
            <person name="Barry K.W."/>
            <person name="Condon B.J."/>
            <person name="Copeland A.C."/>
            <person name="Dhillon B."/>
            <person name="Glaser F."/>
            <person name="Hesse C.N."/>
            <person name="Kosti I."/>
            <person name="LaButti K."/>
            <person name="Lindquist E.A."/>
            <person name="Lucas S."/>
            <person name="Salamov A.A."/>
            <person name="Bradshaw R.E."/>
            <person name="Ciuffetti L."/>
            <person name="Hamelin R.C."/>
            <person name="Kema G.H.J."/>
            <person name="Lawrence C."/>
            <person name="Scott J.A."/>
            <person name="Spatafora J.W."/>
            <person name="Turgeon B.G."/>
            <person name="de Wit P.J.G.M."/>
            <person name="Zhong S."/>
            <person name="Goodwin S.B."/>
            <person name="Grigoriev I.V."/>
        </authorList>
    </citation>
    <scope>NUCLEOTIDE SEQUENCE [LARGE SCALE GENOMIC DNA]</scope>
    <source>
        <strain evidence="7 8">CIRAD86</strain>
    </source>
</reference>
<dbReference type="GO" id="GO:0000976">
    <property type="term" value="F:transcription cis-regulatory region binding"/>
    <property type="evidence" value="ECO:0007669"/>
    <property type="project" value="TreeGrafter"/>
</dbReference>
<evidence type="ECO:0000256" key="4">
    <source>
        <dbReference type="ARBA" id="ARBA00023163"/>
    </source>
</evidence>
<dbReference type="RefSeq" id="XP_007923769.1">
    <property type="nucleotide sequence ID" value="XM_007925578.1"/>
</dbReference>
<evidence type="ECO:0000256" key="2">
    <source>
        <dbReference type="ARBA" id="ARBA00023015"/>
    </source>
</evidence>
<dbReference type="CDD" id="cd12148">
    <property type="entry name" value="fungal_TF_MHR"/>
    <property type="match status" value="1"/>
</dbReference>